<dbReference type="Proteomes" id="UP001152300">
    <property type="component" value="Unassembled WGS sequence"/>
</dbReference>
<evidence type="ECO:0000313" key="11">
    <source>
        <dbReference type="Proteomes" id="UP001152300"/>
    </source>
</evidence>
<comment type="catalytic activity">
    <reaction evidence="4">
        <text>Couples ATP hydrolysis with the unwinding of duplex DNA by translocating in the 3'-5' direction.</text>
        <dbReference type="EC" id="5.6.2.4"/>
    </reaction>
</comment>
<dbReference type="GO" id="GO:0000724">
    <property type="term" value="P:double-strand break repair via homologous recombination"/>
    <property type="evidence" value="ECO:0007669"/>
    <property type="project" value="TreeGrafter"/>
</dbReference>
<protein>
    <recommendedName>
        <fullName evidence="5">DNA 3'-5' helicase</fullName>
        <ecNumber evidence="5">5.6.2.4</ecNumber>
    </recommendedName>
</protein>
<dbReference type="InterPro" id="IPR027417">
    <property type="entry name" value="P-loop_NTPase"/>
</dbReference>
<keyword evidence="7" id="KW-1133">Transmembrane helix</keyword>
<dbReference type="OrthoDB" id="3555927at2759"/>
<dbReference type="CDD" id="cd17920">
    <property type="entry name" value="DEXHc_RecQ"/>
    <property type="match status" value="1"/>
</dbReference>
<dbReference type="GO" id="GO:0003676">
    <property type="term" value="F:nucleic acid binding"/>
    <property type="evidence" value="ECO:0007669"/>
    <property type="project" value="InterPro"/>
</dbReference>
<evidence type="ECO:0000256" key="3">
    <source>
        <dbReference type="ARBA" id="ARBA00022840"/>
    </source>
</evidence>
<keyword evidence="7" id="KW-0812">Transmembrane</keyword>
<dbReference type="PROSITE" id="PS51194">
    <property type="entry name" value="HELICASE_CTER"/>
    <property type="match status" value="1"/>
</dbReference>
<keyword evidence="2" id="KW-0547">Nucleotide-binding</keyword>
<dbReference type="SUPFAM" id="SSF52540">
    <property type="entry name" value="P-loop containing nucleoside triphosphate hydrolases"/>
    <property type="match status" value="1"/>
</dbReference>
<sequence>MCIEDVRTSIEEFVWWKEEQGGASGSGAEDEEGESDEEIEWMGRIQRQILRLWMALLNQPLQDDEYKSVLISGLAVLGMREDDGWLDAEDYTPKYSAVIKLARLMVVQEAYERRREAIEQYENRGLSAKQAREKASSHYILTRGLVSAFMTMAHDGKDPKPMQWLYRSRSYGFKIRYTTTAEGKIQWIGDDVLYANMRFGMSQFRGMIHGLVGEAREELFEKLMVVRMSADREVDMKQAPPIHWDRMVDQPSETRVGWSFLDDERNQFAVCKQWWLYERMYKEEGLREQFIGAAGKLKREAVAAFQRHVERFQELLWGLMHLCGGQPARAPELMGLRWKNTAYGGVRNIFIEGGLVAFVATYHKGYRSSGSIKIVHRYLPREVGELLVYYLWLVLPFWEKLQFQMTGKPSSSPFLWGDGKKKEHRQWTGPKRKQQKARESDDVSRERERDDQGEEGKDEEQRGQRRLLAQRQSRSWTSERARKILKESAMRWMGVDGLNISGYRQIAIAISRRYCREDRFEEEKSKLEESEGWDEDNADGDDPWDLQAGHGTHVAGMIYARELMEGENSIISRREKFRRVSHVWHCFLGFASAHQGVGMSGRAKRKRQVYEEEMQDAQLARWKRLRGVDIHAELEKMLGSEARFRGLQEPVLQAIMKHQSPIVAVMGTGVGKTLLFQLPAKSMSSGTTVVISPLVSLQDHMVERCQQAGISCAKWDARQCHSPSQIVIVTPESAVSKTFGTFLDRLQGLHLLERFVFDECHTPLDSAAEFRLKMRQLGELMERGVQMVYLTATLPPHVEPEFMNIMRIKADDVHMFRSPTSHPNIAYSVVEYEEDEFGRGDIAAVCRLVEQKLEEYAAPAKIIIYSCSIITTQEVSSALDCHAYYRDVGDAAVKDEIRKAWESADGRVVVATNAFGLGIDRPDVRVVVHIGPIYQMRNYSQESGRAGRDGKRSEAIILMPVGRQEALQKAHEQAQRRPAKFHISMTVKEKQRIEQQKVERFVSGAACRRVYLDGEMDGRMDRVRCADEEERCDVCQASDAMMDELEAQQQAYIHREQEKQDRLTDSAIHMPTSSIPFPEVPSDGVHSSDGPFPSSPPGYSQSRTVSFDQGFMADRISQGERVIFQSQQSQRQQQRVQVQARNRQAGCEVWDLENRLDQWVGKCPLCYVRRCTGSPVDFRHTLDKCVDPEQELVGTEVQALQQIQFQEYASCYDCGVAQQVCTRWEEIQEGNRKFERIKGGVCQYEGIVRPVVAAIMVAGPLEVVNQEVWSYMRAEGIWGANEKLEAREEAEVQRGMLVWFGRRVVWGLVEASVLLQVFYRLAVRLEGWKRRNRIGI</sequence>
<dbReference type="GO" id="GO:0043138">
    <property type="term" value="F:3'-5' DNA helicase activity"/>
    <property type="evidence" value="ECO:0007669"/>
    <property type="project" value="UniProtKB-EC"/>
</dbReference>
<evidence type="ECO:0000256" key="7">
    <source>
        <dbReference type="SAM" id="Phobius"/>
    </source>
</evidence>
<evidence type="ECO:0000259" key="9">
    <source>
        <dbReference type="PROSITE" id="PS51194"/>
    </source>
</evidence>
<evidence type="ECO:0000256" key="2">
    <source>
        <dbReference type="ARBA" id="ARBA00022741"/>
    </source>
</evidence>
<dbReference type="GO" id="GO:0009378">
    <property type="term" value="F:four-way junction helicase activity"/>
    <property type="evidence" value="ECO:0007669"/>
    <property type="project" value="TreeGrafter"/>
</dbReference>
<dbReference type="EMBL" id="JAPEIS010000013">
    <property type="protein sequence ID" value="KAJ8060114.1"/>
    <property type="molecule type" value="Genomic_DNA"/>
</dbReference>
<keyword evidence="11" id="KW-1185">Reference proteome</keyword>
<dbReference type="PANTHER" id="PTHR13710">
    <property type="entry name" value="DNA HELICASE RECQ FAMILY MEMBER"/>
    <property type="match status" value="1"/>
</dbReference>
<dbReference type="Pfam" id="PF00270">
    <property type="entry name" value="DEAD"/>
    <property type="match status" value="1"/>
</dbReference>
<evidence type="ECO:0000259" key="8">
    <source>
        <dbReference type="PROSITE" id="PS51192"/>
    </source>
</evidence>
<name>A0A9X0ACZ0_9HELO</name>
<evidence type="ECO:0000256" key="6">
    <source>
        <dbReference type="SAM" id="MobiDB-lite"/>
    </source>
</evidence>
<dbReference type="GO" id="GO:0005694">
    <property type="term" value="C:chromosome"/>
    <property type="evidence" value="ECO:0007669"/>
    <property type="project" value="TreeGrafter"/>
</dbReference>
<evidence type="ECO:0000313" key="10">
    <source>
        <dbReference type="EMBL" id="KAJ8060114.1"/>
    </source>
</evidence>
<feature type="transmembrane region" description="Helical" evidence="7">
    <location>
        <begin position="1304"/>
        <end position="1323"/>
    </location>
</feature>
<evidence type="ECO:0000256" key="1">
    <source>
        <dbReference type="ARBA" id="ARBA00005446"/>
    </source>
</evidence>
<organism evidence="10 11">
    <name type="scientific">Sclerotinia nivalis</name>
    <dbReference type="NCBI Taxonomy" id="352851"/>
    <lineage>
        <taxon>Eukaryota</taxon>
        <taxon>Fungi</taxon>
        <taxon>Dikarya</taxon>
        <taxon>Ascomycota</taxon>
        <taxon>Pezizomycotina</taxon>
        <taxon>Leotiomycetes</taxon>
        <taxon>Helotiales</taxon>
        <taxon>Sclerotiniaceae</taxon>
        <taxon>Sclerotinia</taxon>
    </lineage>
</organism>
<dbReference type="InterPro" id="IPR011545">
    <property type="entry name" value="DEAD/DEAH_box_helicase_dom"/>
</dbReference>
<reference evidence="10" key="1">
    <citation type="submission" date="2022-11" db="EMBL/GenBank/DDBJ databases">
        <title>Genome Resource of Sclerotinia nivalis Strain SnTB1, a Plant Pathogen Isolated from American Ginseng.</title>
        <authorList>
            <person name="Fan S."/>
        </authorList>
    </citation>
    <scope>NUCLEOTIDE SEQUENCE</scope>
    <source>
        <strain evidence="10">SnTB1</strain>
    </source>
</reference>
<feature type="compositionally biased region" description="Basic and acidic residues" evidence="6">
    <location>
        <begin position="436"/>
        <end position="450"/>
    </location>
</feature>
<dbReference type="GO" id="GO:0005737">
    <property type="term" value="C:cytoplasm"/>
    <property type="evidence" value="ECO:0007669"/>
    <property type="project" value="TreeGrafter"/>
</dbReference>
<dbReference type="EC" id="5.6.2.4" evidence="5"/>
<keyword evidence="7" id="KW-0472">Membrane</keyword>
<feature type="region of interest" description="Disordered" evidence="6">
    <location>
        <begin position="414"/>
        <end position="474"/>
    </location>
</feature>
<feature type="region of interest" description="Disordered" evidence="6">
    <location>
        <begin position="1069"/>
        <end position="1101"/>
    </location>
</feature>
<dbReference type="PROSITE" id="PS51192">
    <property type="entry name" value="HELICASE_ATP_BIND_1"/>
    <property type="match status" value="1"/>
</dbReference>
<comment type="caution">
    <text evidence="10">The sequence shown here is derived from an EMBL/GenBank/DDBJ whole genome shotgun (WGS) entry which is preliminary data.</text>
</comment>
<evidence type="ECO:0000256" key="4">
    <source>
        <dbReference type="ARBA" id="ARBA00034617"/>
    </source>
</evidence>
<dbReference type="Gene3D" id="3.40.50.300">
    <property type="entry name" value="P-loop containing nucleotide triphosphate hydrolases"/>
    <property type="match status" value="2"/>
</dbReference>
<dbReference type="GO" id="GO:0005524">
    <property type="term" value="F:ATP binding"/>
    <property type="evidence" value="ECO:0007669"/>
    <property type="project" value="UniProtKB-KW"/>
</dbReference>
<dbReference type="PANTHER" id="PTHR13710:SF154">
    <property type="entry name" value="RECQ HELICASE, PUTATIVE (AFU_ORTHOLOGUE AFUA_6G14720)-RELATED"/>
    <property type="match status" value="1"/>
</dbReference>
<feature type="domain" description="Helicase C-terminal" evidence="9">
    <location>
        <begin position="848"/>
        <end position="991"/>
    </location>
</feature>
<feature type="domain" description="Helicase ATP-binding" evidence="8">
    <location>
        <begin position="653"/>
        <end position="812"/>
    </location>
</feature>
<gene>
    <name evidence="10" type="ORF">OCU04_010468</name>
</gene>
<dbReference type="SMART" id="SM00487">
    <property type="entry name" value="DEXDc"/>
    <property type="match status" value="1"/>
</dbReference>
<feature type="compositionally biased region" description="Low complexity" evidence="6">
    <location>
        <begin position="1087"/>
        <end position="1101"/>
    </location>
</feature>
<comment type="similarity">
    <text evidence="1">Belongs to the helicase family. RecQ subfamily.</text>
</comment>
<dbReference type="InterPro" id="IPR014001">
    <property type="entry name" value="Helicase_ATP-bd"/>
</dbReference>
<proteinExistence type="inferred from homology"/>
<accession>A0A9X0ACZ0</accession>
<evidence type="ECO:0000256" key="5">
    <source>
        <dbReference type="ARBA" id="ARBA00034808"/>
    </source>
</evidence>
<keyword evidence="3" id="KW-0067">ATP-binding</keyword>
<dbReference type="SMART" id="SM00490">
    <property type="entry name" value="HELICc"/>
    <property type="match status" value="1"/>
</dbReference>
<dbReference type="Pfam" id="PF00271">
    <property type="entry name" value="Helicase_C"/>
    <property type="match status" value="1"/>
</dbReference>
<dbReference type="InterPro" id="IPR001650">
    <property type="entry name" value="Helicase_C-like"/>
</dbReference>